<keyword evidence="4 6" id="KW-1133">Transmembrane helix</keyword>
<name>A0A240SXV2_LUTLO</name>
<evidence type="ECO:0000256" key="5">
    <source>
        <dbReference type="ARBA" id="ARBA00023136"/>
    </source>
</evidence>
<evidence type="ECO:0000313" key="8">
    <source>
        <dbReference type="Proteomes" id="UP000092461"/>
    </source>
</evidence>
<dbReference type="Proteomes" id="UP000092461">
    <property type="component" value="Unassembled WGS sequence"/>
</dbReference>
<keyword evidence="3 6" id="KW-0812">Transmembrane</keyword>
<comment type="subcellular location">
    <subcellularLocation>
        <location evidence="1">Cell membrane</location>
        <topology evidence="1">Multi-pass membrane protein</topology>
    </subcellularLocation>
</comment>
<dbReference type="GO" id="GO:0050909">
    <property type="term" value="P:sensory perception of taste"/>
    <property type="evidence" value="ECO:0007669"/>
    <property type="project" value="InterPro"/>
</dbReference>
<keyword evidence="5 6" id="KW-0472">Membrane</keyword>
<keyword evidence="2" id="KW-1003">Cell membrane</keyword>
<keyword evidence="8" id="KW-1185">Reference proteome</keyword>
<dbReference type="VEuPathDB" id="VectorBase:LLOJ010750"/>
<feature type="transmembrane region" description="Helical" evidence="6">
    <location>
        <begin position="154"/>
        <end position="171"/>
    </location>
</feature>
<feature type="transmembrane region" description="Helical" evidence="6">
    <location>
        <begin position="32"/>
        <end position="53"/>
    </location>
</feature>
<protein>
    <recommendedName>
        <fullName evidence="9">Gustatory receptor</fullName>
    </recommendedName>
</protein>
<sequence>MLLVKYLKFHLGFLRILGICLQTPNMSRRNKVFAYICSISALLVLPLTGYYVFMSVLPRVASEFLVNFQVLVLFITAFVIVLETLSTKGMQFRFWRFIEKIENLYEEQLSDLEVEYKILSRYQMKKFFLIILYSHGLDFVTIVMTKLFQEEINVVTNWTVIWWFYGSAILITRMRNLSHILVIDTLTMHTHFFNQDLRRLGRILQFSSNSYIVKELNLIKLRHAYLWEAVYWSNKCHRWSQLLNIVDSFYKLTEALYWIYTTREKFPGKAKMGYF</sequence>
<dbReference type="AlphaFoldDB" id="A0A240SXV2"/>
<feature type="transmembrane region" description="Helical" evidence="6">
    <location>
        <begin position="65"/>
        <end position="86"/>
    </location>
</feature>
<evidence type="ECO:0000313" key="7">
    <source>
        <dbReference type="EnsemblMetazoa" id="LLOJ010750-PA"/>
    </source>
</evidence>
<reference evidence="7" key="1">
    <citation type="submission" date="2020-05" db="UniProtKB">
        <authorList>
            <consortium name="EnsemblMetazoa"/>
        </authorList>
    </citation>
    <scope>IDENTIFICATION</scope>
    <source>
        <strain evidence="7">Jacobina</strain>
    </source>
</reference>
<evidence type="ECO:0000256" key="6">
    <source>
        <dbReference type="SAM" id="Phobius"/>
    </source>
</evidence>
<organism evidence="7 8">
    <name type="scientific">Lutzomyia longipalpis</name>
    <name type="common">Sand fly</name>
    <dbReference type="NCBI Taxonomy" id="7200"/>
    <lineage>
        <taxon>Eukaryota</taxon>
        <taxon>Metazoa</taxon>
        <taxon>Ecdysozoa</taxon>
        <taxon>Arthropoda</taxon>
        <taxon>Hexapoda</taxon>
        <taxon>Insecta</taxon>
        <taxon>Pterygota</taxon>
        <taxon>Neoptera</taxon>
        <taxon>Endopterygota</taxon>
        <taxon>Diptera</taxon>
        <taxon>Nematocera</taxon>
        <taxon>Psychodoidea</taxon>
        <taxon>Psychodidae</taxon>
        <taxon>Lutzomyia</taxon>
        <taxon>Lutzomyia</taxon>
    </lineage>
</organism>
<evidence type="ECO:0000256" key="3">
    <source>
        <dbReference type="ARBA" id="ARBA00022692"/>
    </source>
</evidence>
<evidence type="ECO:0000256" key="1">
    <source>
        <dbReference type="ARBA" id="ARBA00004651"/>
    </source>
</evidence>
<dbReference type="InterPro" id="IPR013604">
    <property type="entry name" value="7TM_chemorcpt"/>
</dbReference>
<proteinExistence type="predicted"/>
<dbReference type="GO" id="GO:0005886">
    <property type="term" value="C:plasma membrane"/>
    <property type="evidence" value="ECO:0007669"/>
    <property type="project" value="UniProtKB-SubCell"/>
</dbReference>
<dbReference type="EnsemblMetazoa" id="LLOJ010750-RA">
    <property type="protein sequence ID" value="LLOJ010750-PA"/>
    <property type="gene ID" value="LLOJ010750"/>
</dbReference>
<feature type="transmembrane region" description="Helical" evidence="6">
    <location>
        <begin position="127"/>
        <end position="148"/>
    </location>
</feature>
<evidence type="ECO:0008006" key="9">
    <source>
        <dbReference type="Google" id="ProtNLM"/>
    </source>
</evidence>
<dbReference type="EMBL" id="AJWK01012968">
    <property type="status" value="NOT_ANNOTATED_CDS"/>
    <property type="molecule type" value="Genomic_DNA"/>
</dbReference>
<dbReference type="Pfam" id="PF08395">
    <property type="entry name" value="7tm_7"/>
    <property type="match status" value="1"/>
</dbReference>
<accession>A0A240SXV2</accession>
<evidence type="ECO:0000256" key="4">
    <source>
        <dbReference type="ARBA" id="ARBA00022989"/>
    </source>
</evidence>
<evidence type="ECO:0000256" key="2">
    <source>
        <dbReference type="ARBA" id="ARBA00022475"/>
    </source>
</evidence>